<feature type="region of interest" description="Disordered" evidence="1">
    <location>
        <begin position="39"/>
        <end position="79"/>
    </location>
</feature>
<protein>
    <submittedName>
        <fullName evidence="2">Uncharacterized protein</fullName>
    </submittedName>
</protein>
<evidence type="ECO:0000256" key="1">
    <source>
        <dbReference type="SAM" id="MobiDB-lite"/>
    </source>
</evidence>
<name>A0A0S4ITX4_BODSA</name>
<evidence type="ECO:0000313" key="3">
    <source>
        <dbReference type="Proteomes" id="UP000051952"/>
    </source>
</evidence>
<dbReference type="EMBL" id="CYKH01000416">
    <property type="protein sequence ID" value="CUF81932.1"/>
    <property type="molecule type" value="Genomic_DNA"/>
</dbReference>
<dbReference type="VEuPathDB" id="TriTrypDB:BSAL_65990"/>
<accession>A0A0S4ITX4</accession>
<dbReference type="AlphaFoldDB" id="A0A0S4ITX4"/>
<organism evidence="2 3">
    <name type="scientific">Bodo saltans</name>
    <name type="common">Flagellated protozoan</name>
    <dbReference type="NCBI Taxonomy" id="75058"/>
    <lineage>
        <taxon>Eukaryota</taxon>
        <taxon>Discoba</taxon>
        <taxon>Euglenozoa</taxon>
        <taxon>Kinetoplastea</taxon>
        <taxon>Metakinetoplastina</taxon>
        <taxon>Eubodonida</taxon>
        <taxon>Bodonidae</taxon>
        <taxon>Bodo</taxon>
    </lineage>
</organism>
<evidence type="ECO:0000313" key="2">
    <source>
        <dbReference type="EMBL" id="CUF81932.1"/>
    </source>
</evidence>
<feature type="compositionally biased region" description="Basic and acidic residues" evidence="1">
    <location>
        <begin position="39"/>
        <end position="52"/>
    </location>
</feature>
<keyword evidence="3" id="KW-1185">Reference proteome</keyword>
<gene>
    <name evidence="2" type="ORF">BSAL_65990</name>
</gene>
<proteinExistence type="predicted"/>
<sequence>MLLRLTTYTISDDDEGDDAPTILQASVIGLTSLHHHIGNDSFHRTDHRRTEDGGTTPNTNATRSPGTPNNASFNSAHRNAAAAIGNHSLLRSSFGHLGGDPNLDLDAPFWDATGAARVSVLSRGGSEPQPD</sequence>
<reference evidence="3" key="1">
    <citation type="submission" date="2015-09" db="EMBL/GenBank/DDBJ databases">
        <authorList>
            <consortium name="Pathogen Informatics"/>
        </authorList>
    </citation>
    <scope>NUCLEOTIDE SEQUENCE [LARGE SCALE GENOMIC DNA]</scope>
    <source>
        <strain evidence="3">Lake Konstanz</strain>
    </source>
</reference>
<dbReference type="Proteomes" id="UP000051952">
    <property type="component" value="Unassembled WGS sequence"/>
</dbReference>
<feature type="compositionally biased region" description="Polar residues" evidence="1">
    <location>
        <begin position="53"/>
        <end position="77"/>
    </location>
</feature>